<comment type="caution">
    <text evidence="1">The sequence shown here is derived from an EMBL/GenBank/DDBJ whole genome shotgun (WGS) entry which is preliminary data.</text>
</comment>
<evidence type="ECO:0000313" key="2">
    <source>
        <dbReference type="Proteomes" id="UP000887013"/>
    </source>
</evidence>
<organism evidence="1 2">
    <name type="scientific">Nephila pilipes</name>
    <name type="common">Giant wood spider</name>
    <name type="synonym">Nephila maculata</name>
    <dbReference type="NCBI Taxonomy" id="299642"/>
    <lineage>
        <taxon>Eukaryota</taxon>
        <taxon>Metazoa</taxon>
        <taxon>Ecdysozoa</taxon>
        <taxon>Arthropoda</taxon>
        <taxon>Chelicerata</taxon>
        <taxon>Arachnida</taxon>
        <taxon>Araneae</taxon>
        <taxon>Araneomorphae</taxon>
        <taxon>Entelegynae</taxon>
        <taxon>Araneoidea</taxon>
        <taxon>Nephilidae</taxon>
        <taxon>Nephila</taxon>
    </lineage>
</organism>
<sequence length="91" mass="10591">MSEFRGSLESSLILTMLLSVAENKRQALWSLELNLFIVGSKSSFSMIMSPDAYRFHGQVFPCLPSLPIRHLYRMSETRINLFYRKSIIFEI</sequence>
<keyword evidence="2" id="KW-1185">Reference proteome</keyword>
<dbReference type="AlphaFoldDB" id="A0A8X6T978"/>
<name>A0A8X6T978_NEPPI</name>
<evidence type="ECO:0000313" key="1">
    <source>
        <dbReference type="EMBL" id="GFS83412.1"/>
    </source>
</evidence>
<dbReference type="Proteomes" id="UP000887013">
    <property type="component" value="Unassembled WGS sequence"/>
</dbReference>
<protein>
    <submittedName>
        <fullName evidence="1">Uncharacterized protein</fullName>
    </submittedName>
</protein>
<reference evidence="1" key="1">
    <citation type="submission" date="2020-08" db="EMBL/GenBank/DDBJ databases">
        <title>Multicomponent nature underlies the extraordinary mechanical properties of spider dragline silk.</title>
        <authorList>
            <person name="Kono N."/>
            <person name="Nakamura H."/>
            <person name="Mori M."/>
            <person name="Yoshida Y."/>
            <person name="Ohtoshi R."/>
            <person name="Malay A.D."/>
            <person name="Moran D.A.P."/>
            <person name="Tomita M."/>
            <person name="Numata K."/>
            <person name="Arakawa K."/>
        </authorList>
    </citation>
    <scope>NUCLEOTIDE SEQUENCE</scope>
</reference>
<proteinExistence type="predicted"/>
<accession>A0A8X6T978</accession>
<dbReference type="EMBL" id="BMAW01003411">
    <property type="protein sequence ID" value="GFS83412.1"/>
    <property type="molecule type" value="Genomic_DNA"/>
</dbReference>
<gene>
    <name evidence="1" type="ORF">NPIL_583131</name>
</gene>